<feature type="region of interest" description="Disordered" evidence="1">
    <location>
        <begin position="1"/>
        <end position="130"/>
    </location>
</feature>
<dbReference type="PANTHER" id="PTHR36452">
    <property type="entry name" value="CHROMOSOME 12, WHOLE GENOME SHOTGUN SEQUENCE"/>
    <property type="match status" value="1"/>
</dbReference>
<dbReference type="GeneID" id="25313433"/>
<proteinExistence type="predicted"/>
<feature type="compositionally biased region" description="Polar residues" evidence="1">
    <location>
        <begin position="25"/>
        <end position="36"/>
    </location>
</feature>
<dbReference type="RefSeq" id="XP_013331478.1">
    <property type="nucleotide sequence ID" value="XM_013476024.1"/>
</dbReference>
<evidence type="ECO:0000313" key="3">
    <source>
        <dbReference type="Proteomes" id="UP000053958"/>
    </source>
</evidence>
<feature type="compositionally biased region" description="Low complexity" evidence="1">
    <location>
        <begin position="10"/>
        <end position="21"/>
    </location>
</feature>
<dbReference type="OrthoDB" id="2537769at2759"/>
<sequence>MPRRSSRVTAGPAAAAMGPAAPKRPTSSPLDTTASETKNKRQRFSQSTARRKPIRSTAKKSKYFEKPAADDSESHSANQKSDSAYEEDNGTTTSGSDFAESEEEEEEKPKQKRRGRTTKKTRIRVTDDEDEDSSVLETLKGKELWREGVRTGLGPGKEVFIKKPKARDPGDIPYRDETIHPNTLLFLKDLKENNERQWLKGINTDSTFYGIPTHDADYRNSKKDWDSFVESLTEKIIEKDDTIPELPAKDLVFRIHRDIRFSNDPTPYKLGGHNSNHILEYSQLTHTHRSRTGKKGPYAAYYVHLQPGSCFVGSGLWMPEASKLALLREDIDRNSQRLKAVLRDAGMRREFFNGIPDDEDKAVKAFVNQNQESALKTKPKVGFSFPSSTESPLAVIINDPSPFPESEPSFCIHQPGKLLLSNSKRSRNIGLRPGYHVHSRTVGGGKGGRVGCGATKAGSSYLDSGSLAAQRLGRNLFLPLELSFATICEISRKMGDGIRYGRWIKQRVRPSDTLSKRTAQVIGVALRSKDKAFIHLQQHRLVSIQFIIVTFIDVFSGVACRLASPCFGGGRCAADGMGLRAGVSSLESQMPSRFPRSSRRCPLPLSSGFMPGCPRILFLEPSRLLVSWGYELDNPNIELLRLRSFTVGKPLSDEDFLSPNAQEKIADLIGVMVPFVTYLNSVVMPDPADDEPSGDHGSADED</sequence>
<reference evidence="2 3" key="1">
    <citation type="submission" date="2015-04" db="EMBL/GenBank/DDBJ databases">
        <authorList>
            <person name="Heijne W.H."/>
            <person name="Fedorova N.D."/>
            <person name="Nierman W.C."/>
            <person name="Vollebregt A.W."/>
            <person name="Zhao Z."/>
            <person name="Wu L."/>
            <person name="Kumar M."/>
            <person name="Stam H."/>
            <person name="van den Berg M.A."/>
            <person name="Pel H.J."/>
        </authorList>
    </citation>
    <scope>NUCLEOTIDE SEQUENCE [LARGE SCALE GENOMIC DNA]</scope>
    <source>
        <strain evidence="2 3">CBS 393.64</strain>
    </source>
</reference>
<evidence type="ECO:0000256" key="1">
    <source>
        <dbReference type="SAM" id="MobiDB-lite"/>
    </source>
</evidence>
<gene>
    <name evidence="2" type="ORF">T310_1082</name>
</gene>
<protein>
    <submittedName>
        <fullName evidence="2">Uncharacterized protein</fullName>
    </submittedName>
</protein>
<dbReference type="Pfam" id="PF09365">
    <property type="entry name" value="DUF2461"/>
    <property type="match status" value="2"/>
</dbReference>
<dbReference type="InterPro" id="IPR012808">
    <property type="entry name" value="CHP02453"/>
</dbReference>
<feature type="compositionally biased region" description="Basic residues" evidence="1">
    <location>
        <begin position="110"/>
        <end position="123"/>
    </location>
</feature>
<dbReference type="STRING" id="1408163.A0A0F4Z449"/>
<accession>A0A0F4Z449</accession>
<organism evidence="2 3">
    <name type="scientific">Rasamsonia emersonii (strain ATCC 16479 / CBS 393.64 / IMI 116815)</name>
    <dbReference type="NCBI Taxonomy" id="1408163"/>
    <lineage>
        <taxon>Eukaryota</taxon>
        <taxon>Fungi</taxon>
        <taxon>Dikarya</taxon>
        <taxon>Ascomycota</taxon>
        <taxon>Pezizomycotina</taxon>
        <taxon>Eurotiomycetes</taxon>
        <taxon>Eurotiomycetidae</taxon>
        <taxon>Eurotiales</taxon>
        <taxon>Trichocomaceae</taxon>
        <taxon>Rasamsonia</taxon>
    </lineage>
</organism>
<feature type="compositionally biased region" description="Basic and acidic residues" evidence="1">
    <location>
        <begin position="62"/>
        <end position="74"/>
    </location>
</feature>
<dbReference type="EMBL" id="LASV01000045">
    <property type="protein sequence ID" value="KKA24866.1"/>
    <property type="molecule type" value="Genomic_DNA"/>
</dbReference>
<comment type="caution">
    <text evidence="2">The sequence shown here is derived from an EMBL/GenBank/DDBJ whole genome shotgun (WGS) entry which is preliminary data.</text>
</comment>
<dbReference type="Proteomes" id="UP000053958">
    <property type="component" value="Unassembled WGS sequence"/>
</dbReference>
<evidence type="ECO:0000313" key="2">
    <source>
        <dbReference type="EMBL" id="KKA24866.1"/>
    </source>
</evidence>
<name>A0A0F4Z449_RASE3</name>
<keyword evidence="3" id="KW-1185">Reference proteome</keyword>
<dbReference type="PANTHER" id="PTHR36452:SF1">
    <property type="entry name" value="DUF2461 DOMAIN-CONTAINING PROTEIN"/>
    <property type="match status" value="1"/>
</dbReference>
<feature type="compositionally biased region" description="Basic residues" evidence="1">
    <location>
        <begin position="49"/>
        <end position="61"/>
    </location>
</feature>
<dbReference type="AlphaFoldDB" id="A0A0F4Z449"/>